<dbReference type="Proteomes" id="UP001056429">
    <property type="component" value="Unassembled WGS sequence"/>
</dbReference>
<comment type="caution">
    <text evidence="2">The sequence shown here is derived from an EMBL/GenBank/DDBJ whole genome shotgun (WGS) entry which is preliminary data.</text>
</comment>
<dbReference type="InterPro" id="IPR057174">
    <property type="entry name" value="DUF7852"/>
</dbReference>
<dbReference type="AlphaFoldDB" id="A0A9J6P9P6"/>
<feature type="domain" description="DUF7852" evidence="1">
    <location>
        <begin position="32"/>
        <end position="118"/>
    </location>
</feature>
<evidence type="ECO:0000259" key="1">
    <source>
        <dbReference type="Pfam" id="PF25250"/>
    </source>
</evidence>
<dbReference type="EMBL" id="JAGSOJ010000005">
    <property type="protein sequence ID" value="MCM1992165.1"/>
    <property type="molecule type" value="Genomic_DNA"/>
</dbReference>
<gene>
    <name evidence="2" type="ORF">KDK92_20785</name>
</gene>
<keyword evidence="3" id="KW-1185">Reference proteome</keyword>
<name>A0A9J6P9P6_9CLOT</name>
<accession>A0A9J6P9P6</accession>
<reference evidence="2" key="2">
    <citation type="submission" date="2021-04" db="EMBL/GenBank/DDBJ databases">
        <authorList>
            <person name="Dong X."/>
        </authorList>
    </citation>
    <scope>NUCLEOTIDE SEQUENCE</scope>
    <source>
        <strain evidence="2">ZWT</strain>
    </source>
</reference>
<sequence>MNDNTTCTNAKVESKTLCVCPNTSVHPSVIHRGKIVVKIPVVLSECFIQIDTEACIELEHPALEIKRIKKDVILTQAKLIPFASNYNKYCQRFEGGKLFLKGYIRKNIEYATVECTNRTDGSCCCEGGKVVAGDIKHTTAYVKFHCVTDIDYICGVKPVVKYREPTKQIEIFRNCQYNCFGKCTPEYIGSDFCQYNSQETIGYTEGFDIELEDIDITEIDLEKHYCVREATEEAGLSYYPGTFNKLVEKLALNIKLKVLQEQQVKIYSHGSWLPKATEEENETEEENKTEDI</sequence>
<dbReference type="Pfam" id="PF25250">
    <property type="entry name" value="DUF7852"/>
    <property type="match status" value="1"/>
</dbReference>
<dbReference type="RefSeq" id="WP_250861331.1">
    <property type="nucleotide sequence ID" value="NZ_JAGSOJ010000005.1"/>
</dbReference>
<organism evidence="2 3">
    <name type="scientific">Oceanirhabdus seepicola</name>
    <dbReference type="NCBI Taxonomy" id="2828781"/>
    <lineage>
        <taxon>Bacteria</taxon>
        <taxon>Bacillati</taxon>
        <taxon>Bacillota</taxon>
        <taxon>Clostridia</taxon>
        <taxon>Eubacteriales</taxon>
        <taxon>Clostridiaceae</taxon>
        <taxon>Oceanirhabdus</taxon>
    </lineage>
</organism>
<dbReference type="InterPro" id="IPR054845">
    <property type="entry name" value="Exosporium_prot_C"/>
</dbReference>
<reference evidence="2" key="1">
    <citation type="journal article" date="2021" name="mSystems">
        <title>Bacteria and Archaea Synergistically Convert Glycine Betaine to Biogenic Methane in the Formosa Cold Seep of the South China Sea.</title>
        <authorList>
            <person name="Li L."/>
            <person name="Zhang W."/>
            <person name="Zhang S."/>
            <person name="Song L."/>
            <person name="Sun Q."/>
            <person name="Zhang H."/>
            <person name="Xiang H."/>
            <person name="Dong X."/>
        </authorList>
    </citation>
    <scope>NUCLEOTIDE SEQUENCE</scope>
    <source>
        <strain evidence="2">ZWT</strain>
    </source>
</reference>
<evidence type="ECO:0000313" key="3">
    <source>
        <dbReference type="Proteomes" id="UP001056429"/>
    </source>
</evidence>
<proteinExistence type="predicted"/>
<protein>
    <recommendedName>
        <fullName evidence="1">DUF7852 domain-containing protein</fullName>
    </recommendedName>
</protein>
<evidence type="ECO:0000313" key="2">
    <source>
        <dbReference type="EMBL" id="MCM1992165.1"/>
    </source>
</evidence>
<dbReference type="NCBIfam" id="NF045794">
    <property type="entry name" value="CsxC_fam"/>
    <property type="match status" value="1"/>
</dbReference>